<dbReference type="EMBL" id="KU640380">
    <property type="protein sequence ID" value="AMQ66552.1"/>
    <property type="molecule type" value="Genomic_DNA"/>
</dbReference>
<protein>
    <submittedName>
        <fullName evidence="1">Uncharacterized protein</fullName>
    </submittedName>
</protein>
<name>A0A142F195_9CAUD</name>
<proteinExistence type="predicted"/>
<dbReference type="GeneID" id="28799437"/>
<dbReference type="Proteomes" id="UP000201588">
    <property type="component" value="Segment"/>
</dbReference>
<dbReference type="RefSeq" id="YP_009275242.1">
    <property type="nucleotide sequence ID" value="NC_030925.1"/>
</dbReference>
<evidence type="ECO:0000313" key="2">
    <source>
        <dbReference type="Proteomes" id="UP000201588"/>
    </source>
</evidence>
<sequence length="91" mass="11074">MALVRLVDLDGMKPLHKTQTENYFEMSIPQYGEHIKYYPLNKYHIDFEGSYVLYKVVRVTRELQEYWDVGYEESYKERFEVEVVKLQVLED</sequence>
<evidence type="ECO:0000313" key="1">
    <source>
        <dbReference type="EMBL" id="AMQ66552.1"/>
    </source>
</evidence>
<organism evidence="1 2">
    <name type="scientific">Bacillus phage Shbh1</name>
    <dbReference type="NCBI Taxonomy" id="1796992"/>
    <lineage>
        <taxon>Viruses</taxon>
        <taxon>Duplodnaviria</taxon>
        <taxon>Heunggongvirae</taxon>
        <taxon>Uroviricota</taxon>
        <taxon>Caudoviricetes</taxon>
        <taxon>Herelleviridae</taxon>
        <taxon>Bastillevirinae</taxon>
        <taxon>Shalavirus</taxon>
        <taxon>Shalavirus Shbh1</taxon>
    </lineage>
</organism>
<keyword evidence="2" id="KW-1185">Reference proteome</keyword>
<dbReference type="KEGG" id="vg:28799437"/>
<accession>A0A142F195</accession>
<reference evidence="1 2" key="1">
    <citation type="submission" date="2016-01" db="EMBL/GenBank/DDBJ databases">
        <title>Isolation and characterization of bacteriophages from East Africa Rift Valley soda lakes.</title>
        <authorList>
            <person name="van Zyl L.J."/>
            <person name="Nemavhulani S."/>
            <person name="Cowan D.A."/>
            <person name="Trindade M.I."/>
        </authorList>
    </citation>
    <scope>NUCLEOTIDE SEQUENCE [LARGE SCALE GENOMIC DNA]</scope>
</reference>